<keyword evidence="2" id="KW-1185">Reference proteome</keyword>
<protein>
    <submittedName>
        <fullName evidence="1">Uncharacterized protein</fullName>
    </submittedName>
</protein>
<dbReference type="Proteomes" id="UP000095767">
    <property type="component" value="Unassembled WGS sequence"/>
</dbReference>
<dbReference type="EMBL" id="LWDX02053476">
    <property type="protein sequence ID" value="OEL19468.1"/>
    <property type="molecule type" value="Genomic_DNA"/>
</dbReference>
<sequence length="137" mass="15913">MKIKRFFTELRYKEDHDIPIIETCTIIERSCAFCPGQYDILHPMNGKYLSGKRVPAMEWELAWRWPILLELPFTGRQRQPRRRFGDLGRGTGLLACSDAFSTRCNVSFTFCGHLLPGRLFVEANKGLMQVFFSIDFS</sequence>
<dbReference type="PANTHER" id="PTHR34710">
    <property type="entry name" value="OS03G0834100 PROTEIN"/>
    <property type="match status" value="1"/>
</dbReference>
<name>A0A1E5V304_9POAL</name>
<accession>A0A1E5V304</accession>
<proteinExistence type="predicted"/>
<reference evidence="1 2" key="1">
    <citation type="submission" date="2016-09" db="EMBL/GenBank/DDBJ databases">
        <title>The draft genome of Dichanthelium oligosanthes: A C3 panicoid grass species.</title>
        <authorList>
            <person name="Studer A.J."/>
            <person name="Schnable J.C."/>
            <person name="Brutnell T.P."/>
        </authorList>
    </citation>
    <scope>NUCLEOTIDE SEQUENCE [LARGE SCALE GENOMIC DNA]</scope>
    <source>
        <strain evidence="2">cv. Kellogg 1175</strain>
        <tissue evidence="1">Leaf</tissue>
    </source>
</reference>
<dbReference type="OrthoDB" id="688777at2759"/>
<dbReference type="PANTHER" id="PTHR34710:SF10">
    <property type="entry name" value="EXPRESSED PROTEIN"/>
    <property type="match status" value="1"/>
</dbReference>
<dbReference type="AlphaFoldDB" id="A0A1E5V304"/>
<gene>
    <name evidence="1" type="ORF">BAE44_0019511</name>
</gene>
<evidence type="ECO:0000313" key="1">
    <source>
        <dbReference type="EMBL" id="OEL19468.1"/>
    </source>
</evidence>
<organism evidence="1 2">
    <name type="scientific">Dichanthelium oligosanthes</name>
    <dbReference type="NCBI Taxonomy" id="888268"/>
    <lineage>
        <taxon>Eukaryota</taxon>
        <taxon>Viridiplantae</taxon>
        <taxon>Streptophyta</taxon>
        <taxon>Embryophyta</taxon>
        <taxon>Tracheophyta</taxon>
        <taxon>Spermatophyta</taxon>
        <taxon>Magnoliopsida</taxon>
        <taxon>Liliopsida</taxon>
        <taxon>Poales</taxon>
        <taxon>Poaceae</taxon>
        <taxon>PACMAD clade</taxon>
        <taxon>Panicoideae</taxon>
        <taxon>Panicodae</taxon>
        <taxon>Paniceae</taxon>
        <taxon>Dichantheliinae</taxon>
        <taxon>Dichanthelium</taxon>
    </lineage>
</organism>
<comment type="caution">
    <text evidence="1">The sequence shown here is derived from an EMBL/GenBank/DDBJ whole genome shotgun (WGS) entry which is preliminary data.</text>
</comment>
<dbReference type="STRING" id="888268.A0A1E5V304"/>
<evidence type="ECO:0000313" key="2">
    <source>
        <dbReference type="Proteomes" id="UP000095767"/>
    </source>
</evidence>